<dbReference type="InterPro" id="IPR003374">
    <property type="entry name" value="ApbE-like_sf"/>
</dbReference>
<sequence>MLKEFKRPQKLMGNAFEITVVTDDEKTAQHPIDAAIEEIRRIEKLLTTFNEESQTNLINQNAGIQPVEVD</sequence>
<evidence type="ECO:0000313" key="1">
    <source>
        <dbReference type="EMBL" id="SUX48921.1"/>
    </source>
</evidence>
<proteinExistence type="predicted"/>
<dbReference type="Pfam" id="PF02424">
    <property type="entry name" value="ApbE"/>
    <property type="match status" value="1"/>
</dbReference>
<evidence type="ECO:0000313" key="2">
    <source>
        <dbReference type="Proteomes" id="UP000254282"/>
    </source>
</evidence>
<dbReference type="EMBL" id="UFVR01000004">
    <property type="protein sequence ID" value="SUX48921.1"/>
    <property type="molecule type" value="Genomic_DNA"/>
</dbReference>
<organism evidence="1 2">
    <name type="scientific">Chryseobacterium indoltheticum</name>
    <dbReference type="NCBI Taxonomy" id="254"/>
    <lineage>
        <taxon>Bacteria</taxon>
        <taxon>Pseudomonadati</taxon>
        <taxon>Bacteroidota</taxon>
        <taxon>Flavobacteriia</taxon>
        <taxon>Flavobacteriales</taxon>
        <taxon>Weeksellaceae</taxon>
        <taxon>Chryseobacterium group</taxon>
        <taxon>Chryseobacterium</taxon>
    </lineage>
</organism>
<dbReference type="Gene3D" id="3.10.520.10">
    <property type="entry name" value="ApbE-like domains"/>
    <property type="match status" value="1"/>
</dbReference>
<evidence type="ECO:0008006" key="3">
    <source>
        <dbReference type="Google" id="ProtNLM"/>
    </source>
</evidence>
<dbReference type="InterPro" id="IPR024932">
    <property type="entry name" value="ApbE"/>
</dbReference>
<name>A0A381FRW0_9FLAO</name>
<gene>
    <name evidence="1" type="ORF">NCTC13532_04532</name>
</gene>
<dbReference type="SUPFAM" id="SSF143631">
    <property type="entry name" value="ApbE-like"/>
    <property type="match status" value="1"/>
</dbReference>
<protein>
    <recommendedName>
        <fullName evidence="3">FAD:protein FMN transferase</fullName>
    </recommendedName>
</protein>
<reference evidence="1 2" key="1">
    <citation type="submission" date="2018-06" db="EMBL/GenBank/DDBJ databases">
        <authorList>
            <consortium name="Pathogen Informatics"/>
            <person name="Doyle S."/>
        </authorList>
    </citation>
    <scope>NUCLEOTIDE SEQUENCE [LARGE SCALE GENOMIC DNA]</scope>
    <source>
        <strain evidence="1 2">NCTC13532</strain>
    </source>
</reference>
<dbReference type="Proteomes" id="UP000254282">
    <property type="component" value="Unassembled WGS sequence"/>
</dbReference>
<accession>A0A381FRW0</accession>
<dbReference type="AlphaFoldDB" id="A0A381FRW0"/>